<evidence type="ECO:0008006" key="2">
    <source>
        <dbReference type="Google" id="ProtNLM"/>
    </source>
</evidence>
<dbReference type="EMBL" id="BK014883">
    <property type="protein sequence ID" value="DAD80349.1"/>
    <property type="molecule type" value="Genomic_DNA"/>
</dbReference>
<protein>
    <recommendedName>
        <fullName evidence="2">XkdX family protein</fullName>
    </recommendedName>
</protein>
<sequence>MFTITPGIQANFAFLYKMQYDWGLLSAQAIKNYCDEGLITKEQFKDCVGKAYEEV</sequence>
<dbReference type="Pfam" id="PF09693">
    <property type="entry name" value="Phage_XkdX"/>
    <property type="match status" value="1"/>
</dbReference>
<organism evidence="1">
    <name type="scientific">Siphoviridae sp. ctX581</name>
    <dbReference type="NCBI Taxonomy" id="2826365"/>
    <lineage>
        <taxon>Viruses</taxon>
        <taxon>Duplodnaviria</taxon>
        <taxon>Heunggongvirae</taxon>
        <taxon>Uroviricota</taxon>
        <taxon>Caudoviricetes</taxon>
    </lineage>
</organism>
<accession>A0A8S5MDF1</accession>
<evidence type="ECO:0000313" key="1">
    <source>
        <dbReference type="EMBL" id="DAD80349.1"/>
    </source>
</evidence>
<proteinExistence type="predicted"/>
<name>A0A8S5MDF1_9CAUD</name>
<reference evidence="1" key="1">
    <citation type="journal article" date="2021" name="Proc. Natl. Acad. Sci. U.S.A.">
        <title>A Catalog of Tens of Thousands of Viruses from Human Metagenomes Reveals Hidden Associations with Chronic Diseases.</title>
        <authorList>
            <person name="Tisza M.J."/>
            <person name="Buck C.B."/>
        </authorList>
    </citation>
    <scope>NUCLEOTIDE SEQUENCE</scope>
    <source>
        <strain evidence="1">CtX581</strain>
    </source>
</reference>
<dbReference type="InterPro" id="IPR010022">
    <property type="entry name" value="XkdX"/>
</dbReference>